<dbReference type="EMBL" id="LCLG01000005">
    <property type="protein sequence ID" value="KKU12176.1"/>
    <property type="molecule type" value="Genomic_DNA"/>
</dbReference>
<proteinExistence type="predicted"/>
<feature type="coiled-coil region" evidence="1">
    <location>
        <begin position="158"/>
        <end position="192"/>
    </location>
</feature>
<dbReference type="Proteomes" id="UP000034653">
    <property type="component" value="Unassembled WGS sequence"/>
</dbReference>
<sequence length="575" mass="62703">MRKLNIILKTQYTKLMLFGLLVFLFSVFSISAEPNCDSPGPGDIDYCLEKVQKEIDALTPAHKYNKQELADLRTQINSLNKKIAGLTNQLGVVEKEISGREEDLAYAKEIFEEKASNHYKFIRLYDPLMPFISSVDAAEAFREINFRQKAADEDRKTMEIYAQDLLKLKTDKETLEKNKAFLAAAKKKVDERASFLAGEVEKTESYLSSLTAKQNELLALKAGGFSTSVGDTPATLEPCSGAPGSSNFCDPGFRPAFAAFSFGAPHRTGMSQYGAYGRSKSGQNAETILAAYYQGADLRKDYPIPGDVGVSGYGRIPFEDNYLLGIYEVPESWGDSEGFEALKAQAVAARSYALAVTSNGAGTICPTESCQVYKPQLKSGKWREAVQATRGWVITRGGSAATTYYASTSGGFTISQWGWNGIVDTVGGSVGNWPGQAYEKTASSPWFYKGWYKSRGGATCGRSHPWLNNEEMADILNAWHVLYQGGGDASRVSPLDTGCWGGNPYSLSELRSIGGYSSVSSFSVIYSNGGSTQSVTFSTNKGGITITGEEFKRAFNLRAPGYIGLKSTLFNIEKL</sequence>
<name>A0A0G1MV53_9BACT</name>
<gene>
    <name evidence="3" type="ORF">UX19_C0005G0008</name>
</gene>
<feature type="domain" description="Sporulation stage II protein D amidase enhancer LytB N-terminal" evidence="2">
    <location>
        <begin position="321"/>
        <end position="395"/>
    </location>
</feature>
<comment type="caution">
    <text evidence="3">The sequence shown here is derived from an EMBL/GenBank/DDBJ whole genome shotgun (WGS) entry which is preliminary data.</text>
</comment>
<dbReference type="Pfam" id="PF08486">
    <property type="entry name" value="SpoIID"/>
    <property type="match status" value="1"/>
</dbReference>
<dbReference type="InterPro" id="IPR013693">
    <property type="entry name" value="SpoIID/LytB_N"/>
</dbReference>
<evidence type="ECO:0000259" key="2">
    <source>
        <dbReference type="Pfam" id="PF08486"/>
    </source>
</evidence>
<accession>A0A0G1MV53</accession>
<evidence type="ECO:0000256" key="1">
    <source>
        <dbReference type="SAM" id="Coils"/>
    </source>
</evidence>
<keyword evidence="1" id="KW-0175">Coiled coil</keyword>
<reference evidence="3 4" key="1">
    <citation type="journal article" date="2015" name="Nature">
        <title>rRNA introns, odd ribosomes, and small enigmatic genomes across a large radiation of phyla.</title>
        <authorList>
            <person name="Brown C.T."/>
            <person name="Hug L.A."/>
            <person name="Thomas B.C."/>
            <person name="Sharon I."/>
            <person name="Castelle C.J."/>
            <person name="Singh A."/>
            <person name="Wilkins M.J."/>
            <person name="Williams K.H."/>
            <person name="Banfield J.F."/>
        </authorList>
    </citation>
    <scope>NUCLEOTIDE SEQUENCE [LARGE SCALE GENOMIC DNA]</scope>
</reference>
<dbReference type="AlphaFoldDB" id="A0A0G1MV53"/>
<evidence type="ECO:0000313" key="3">
    <source>
        <dbReference type="EMBL" id="KKU12176.1"/>
    </source>
</evidence>
<dbReference type="Gene3D" id="6.10.250.3150">
    <property type="match status" value="1"/>
</dbReference>
<evidence type="ECO:0000313" key="4">
    <source>
        <dbReference type="Proteomes" id="UP000034653"/>
    </source>
</evidence>
<feature type="coiled-coil region" evidence="1">
    <location>
        <begin position="69"/>
        <end position="96"/>
    </location>
</feature>
<protein>
    <submittedName>
        <fullName evidence="3">Stage II sporulation protein</fullName>
    </submittedName>
</protein>
<organism evidence="3 4">
    <name type="scientific">Candidatus Woesebacteria bacterium GW2011_GWA1_45_8</name>
    <dbReference type="NCBI Taxonomy" id="1618559"/>
    <lineage>
        <taxon>Bacteria</taxon>
        <taxon>Candidatus Woeseibacteriota</taxon>
    </lineage>
</organism>